<dbReference type="AlphaFoldDB" id="A0A9Q3FB89"/>
<sequence length="121" mass="14118">MLQECHDCPYVGHMREDRTKERVGCTDWWHKWEQGLSESINTCERCEKANRKQGKNYGLLKHIEEPKHPWETINMDWVTGPVPGGKENFNASLNIVDRFSKSVRRLSCHKEDTAMDTALLC</sequence>
<organism evidence="2 3">
    <name type="scientific">Austropuccinia psidii MF-1</name>
    <dbReference type="NCBI Taxonomy" id="1389203"/>
    <lineage>
        <taxon>Eukaryota</taxon>
        <taxon>Fungi</taxon>
        <taxon>Dikarya</taxon>
        <taxon>Basidiomycota</taxon>
        <taxon>Pucciniomycotina</taxon>
        <taxon>Pucciniomycetes</taxon>
        <taxon>Pucciniales</taxon>
        <taxon>Sphaerophragmiaceae</taxon>
        <taxon>Austropuccinia</taxon>
    </lineage>
</organism>
<evidence type="ECO:0000313" key="2">
    <source>
        <dbReference type="EMBL" id="MBW0537975.1"/>
    </source>
</evidence>
<dbReference type="InterPro" id="IPR041588">
    <property type="entry name" value="Integrase_H2C2"/>
</dbReference>
<feature type="domain" description="Integrase zinc-binding" evidence="1">
    <location>
        <begin position="2"/>
        <end position="51"/>
    </location>
</feature>
<accession>A0A9Q3FB89</accession>
<dbReference type="InterPro" id="IPR050951">
    <property type="entry name" value="Retrovirus_Pol_polyprotein"/>
</dbReference>
<dbReference type="Proteomes" id="UP000765509">
    <property type="component" value="Unassembled WGS sequence"/>
</dbReference>
<comment type="caution">
    <text evidence="2">The sequence shown here is derived from an EMBL/GenBank/DDBJ whole genome shotgun (WGS) entry which is preliminary data.</text>
</comment>
<protein>
    <recommendedName>
        <fullName evidence="1">Integrase zinc-binding domain-containing protein</fullName>
    </recommendedName>
</protein>
<evidence type="ECO:0000259" key="1">
    <source>
        <dbReference type="Pfam" id="PF17921"/>
    </source>
</evidence>
<reference evidence="2" key="1">
    <citation type="submission" date="2021-03" db="EMBL/GenBank/DDBJ databases">
        <title>Draft genome sequence of rust myrtle Austropuccinia psidii MF-1, a brazilian biotype.</title>
        <authorList>
            <person name="Quecine M.C."/>
            <person name="Pachon D.M.R."/>
            <person name="Bonatelli M.L."/>
            <person name="Correr F.H."/>
            <person name="Franceschini L.M."/>
            <person name="Leite T.F."/>
            <person name="Margarido G.R.A."/>
            <person name="Almeida C.A."/>
            <person name="Ferrarezi J.A."/>
            <person name="Labate C.A."/>
        </authorList>
    </citation>
    <scope>NUCLEOTIDE SEQUENCE</scope>
    <source>
        <strain evidence="2">MF-1</strain>
    </source>
</reference>
<dbReference type="Pfam" id="PF17921">
    <property type="entry name" value="Integrase_H2C2"/>
    <property type="match status" value="1"/>
</dbReference>
<keyword evidence="3" id="KW-1185">Reference proteome</keyword>
<name>A0A9Q3FB89_9BASI</name>
<dbReference type="PANTHER" id="PTHR37984:SF15">
    <property type="entry name" value="INTEGRASE CATALYTIC DOMAIN-CONTAINING PROTEIN"/>
    <property type="match status" value="1"/>
</dbReference>
<gene>
    <name evidence="2" type="ORF">O181_077690</name>
</gene>
<dbReference type="PANTHER" id="PTHR37984">
    <property type="entry name" value="PROTEIN CBG26694"/>
    <property type="match status" value="1"/>
</dbReference>
<proteinExistence type="predicted"/>
<dbReference type="EMBL" id="AVOT02042554">
    <property type="protein sequence ID" value="MBW0537975.1"/>
    <property type="molecule type" value="Genomic_DNA"/>
</dbReference>
<evidence type="ECO:0000313" key="3">
    <source>
        <dbReference type="Proteomes" id="UP000765509"/>
    </source>
</evidence>